<accession>A0AAU7CIC5</accession>
<sequence>MAAAKISTSGTFPWHYADAIWGVKYLSASDIGMSNVLLSTMNPADGKYAL</sequence>
<name>A0AAU7CIC5_9BACT</name>
<dbReference type="AlphaFoldDB" id="A0AAU7CIC5"/>
<gene>
    <name evidence="1" type="ORF">V5E97_01165</name>
</gene>
<dbReference type="EMBL" id="CP155447">
    <property type="protein sequence ID" value="XBH04652.1"/>
    <property type="molecule type" value="Genomic_DNA"/>
</dbReference>
<proteinExistence type="predicted"/>
<organism evidence="1">
    <name type="scientific">Singulisphaera sp. Ch08</name>
    <dbReference type="NCBI Taxonomy" id="3120278"/>
    <lineage>
        <taxon>Bacteria</taxon>
        <taxon>Pseudomonadati</taxon>
        <taxon>Planctomycetota</taxon>
        <taxon>Planctomycetia</taxon>
        <taxon>Isosphaerales</taxon>
        <taxon>Isosphaeraceae</taxon>
        <taxon>Singulisphaera</taxon>
    </lineage>
</organism>
<dbReference type="RefSeq" id="WP_406697443.1">
    <property type="nucleotide sequence ID" value="NZ_CP155447.1"/>
</dbReference>
<protein>
    <submittedName>
        <fullName evidence="1">Uncharacterized protein</fullName>
    </submittedName>
</protein>
<evidence type="ECO:0000313" key="1">
    <source>
        <dbReference type="EMBL" id="XBH04652.1"/>
    </source>
</evidence>
<reference evidence="1" key="1">
    <citation type="submission" date="2024-05" db="EMBL/GenBank/DDBJ databases">
        <title>Planctomycetes of the genus Singulisphaera possess chitinolytic capabilities.</title>
        <authorList>
            <person name="Ivanova A."/>
        </authorList>
    </citation>
    <scope>NUCLEOTIDE SEQUENCE</scope>
    <source>
        <strain evidence="1">Ch08T</strain>
    </source>
</reference>